<protein>
    <submittedName>
        <fullName evidence="1">Uncharacterized protein</fullName>
    </submittedName>
</protein>
<organism evidence="1 2">
    <name type="scientific">Zophobas morio</name>
    <dbReference type="NCBI Taxonomy" id="2755281"/>
    <lineage>
        <taxon>Eukaryota</taxon>
        <taxon>Metazoa</taxon>
        <taxon>Ecdysozoa</taxon>
        <taxon>Arthropoda</taxon>
        <taxon>Hexapoda</taxon>
        <taxon>Insecta</taxon>
        <taxon>Pterygota</taxon>
        <taxon>Neoptera</taxon>
        <taxon>Endopterygota</taxon>
        <taxon>Coleoptera</taxon>
        <taxon>Polyphaga</taxon>
        <taxon>Cucujiformia</taxon>
        <taxon>Tenebrionidae</taxon>
        <taxon>Zophobas</taxon>
    </lineage>
</organism>
<dbReference type="AlphaFoldDB" id="A0AA38HW21"/>
<dbReference type="Proteomes" id="UP001168821">
    <property type="component" value="Unassembled WGS sequence"/>
</dbReference>
<name>A0AA38HW21_9CUCU</name>
<evidence type="ECO:0000313" key="2">
    <source>
        <dbReference type="Proteomes" id="UP001168821"/>
    </source>
</evidence>
<keyword evidence="2" id="KW-1185">Reference proteome</keyword>
<reference evidence="1" key="1">
    <citation type="journal article" date="2023" name="G3 (Bethesda)">
        <title>Whole genome assemblies of Zophobas morio and Tenebrio molitor.</title>
        <authorList>
            <person name="Kaur S."/>
            <person name="Stinson S.A."/>
            <person name="diCenzo G.C."/>
        </authorList>
    </citation>
    <scope>NUCLEOTIDE SEQUENCE</scope>
    <source>
        <strain evidence="1">QUZm001</strain>
    </source>
</reference>
<gene>
    <name evidence="1" type="ORF">Zmor_025070</name>
</gene>
<evidence type="ECO:0000313" key="1">
    <source>
        <dbReference type="EMBL" id="KAJ3642269.1"/>
    </source>
</evidence>
<dbReference type="EMBL" id="JALNTZ010000008">
    <property type="protein sequence ID" value="KAJ3642269.1"/>
    <property type="molecule type" value="Genomic_DNA"/>
</dbReference>
<proteinExistence type="predicted"/>
<comment type="caution">
    <text evidence="1">The sequence shown here is derived from an EMBL/GenBank/DDBJ whole genome shotgun (WGS) entry which is preliminary data.</text>
</comment>
<sequence length="101" mass="11593">MIPDQLITLSCQQHNTIRRRGHTYLFTYDMRALLKLEHALLHPLTIRIRYTNRSENAAWYRLHQRLPLGSPEIGNYLVAALGFHVRMVMSAPGKVPGGATR</sequence>
<accession>A0AA38HW21</accession>